<name>A0A5A5TCW6_9CHLR</name>
<organism evidence="10 11">
    <name type="scientific">Dictyobacter arantiisoli</name>
    <dbReference type="NCBI Taxonomy" id="2014874"/>
    <lineage>
        <taxon>Bacteria</taxon>
        <taxon>Bacillati</taxon>
        <taxon>Chloroflexota</taxon>
        <taxon>Ktedonobacteria</taxon>
        <taxon>Ktedonobacterales</taxon>
        <taxon>Dictyobacteraceae</taxon>
        <taxon>Dictyobacter</taxon>
    </lineage>
</organism>
<gene>
    <name evidence="10" type="ORF">KDI_27510</name>
</gene>
<proteinExistence type="predicted"/>
<dbReference type="RefSeq" id="WP_149402140.1">
    <property type="nucleotide sequence ID" value="NZ_BIXY01000038.1"/>
</dbReference>
<keyword evidence="6" id="KW-0106">Calcium</keyword>
<dbReference type="EMBL" id="BIXY01000038">
    <property type="protein sequence ID" value="GCF09187.1"/>
    <property type="molecule type" value="Genomic_DNA"/>
</dbReference>
<dbReference type="PROSITE" id="PS51695">
    <property type="entry name" value="SEDOLISIN"/>
    <property type="match status" value="1"/>
</dbReference>
<dbReference type="GO" id="GO:0004252">
    <property type="term" value="F:serine-type endopeptidase activity"/>
    <property type="evidence" value="ECO:0007669"/>
    <property type="project" value="InterPro"/>
</dbReference>
<dbReference type="Pfam" id="PF00082">
    <property type="entry name" value="Peptidase_S8"/>
    <property type="match status" value="1"/>
</dbReference>
<dbReference type="PANTHER" id="PTHR14218">
    <property type="entry name" value="PROTEASE S8 TRIPEPTIDYL PEPTIDASE I CLN2"/>
    <property type="match status" value="1"/>
</dbReference>
<keyword evidence="7" id="KW-0865">Zymogen</keyword>
<dbReference type="InterPro" id="IPR030400">
    <property type="entry name" value="Sedolisin_dom"/>
</dbReference>
<sequence>MRRLWSGKRSFCGSRVLGSILGMCLLLLPLTGCTNNNNPVASVLKLTPLDLSIPTDALKSPVVKQLPDNTVLRVRVTLKLDSNTMRQMQGQQVQPGQPSHLEGVAKKLGIDDGTYQKFKDFFKLDGISLRLSKLRTQLAINARTGLIAKVLKTKFVVHRYQGHTFYAPDAKNPPMVPAFLFDHIAAITGLDNYSSQPIHASTFTPEQVALAQRTHADCSPDQQTLLPKDIAHAYGFDQLWQNGFHGENMSINLVEIDGSYKSDVQNYLDCIQFKGKINPVDVDGHPTDALGESTLDIQMVAGLARSATINVYQTNASDNSTNDIWVNVNDELQRILDDNFQHANAGGTVSISLGISEGEMSQQDMHAIDQSIQQLTQIEHMAVFVASGDCGAFTSQHYGNLSVSFPASDPWAVSVGGSILQIDAGQNRAQEVAWSDDSNRRSCKNSWGTGGGLSQIFSEPSWQNQPGIKNQSSNGRRQIPDVSAVAYGLAVYYQGQWGAVGGTSAAAPIWAAGLALVHQGLLSHHKAFSATPDVFYKVAQNNNRSYYDVTQGNNLYYQATNGWDYTTGLGTPNLSTFYATLLQS</sequence>
<dbReference type="InterPro" id="IPR050819">
    <property type="entry name" value="Tripeptidyl-peptidase_I"/>
</dbReference>
<dbReference type="Gene3D" id="3.40.50.200">
    <property type="entry name" value="Peptidase S8/S53 domain"/>
    <property type="match status" value="1"/>
</dbReference>
<reference evidence="10 11" key="1">
    <citation type="submission" date="2019-01" db="EMBL/GenBank/DDBJ databases">
        <title>Draft genome sequence of Dictyobacter sp. Uno17.</title>
        <authorList>
            <person name="Wang C.M."/>
            <person name="Zheng Y."/>
            <person name="Sakai Y."/>
            <person name="Abe K."/>
            <person name="Yokota A."/>
            <person name="Yabe S."/>
        </authorList>
    </citation>
    <scope>NUCLEOTIDE SEQUENCE [LARGE SCALE GENOMIC DNA]</scope>
    <source>
        <strain evidence="10 11">Uno17</strain>
    </source>
</reference>
<dbReference type="AlphaFoldDB" id="A0A5A5TCW6"/>
<evidence type="ECO:0000313" key="11">
    <source>
        <dbReference type="Proteomes" id="UP000322530"/>
    </source>
</evidence>
<dbReference type="InterPro" id="IPR000209">
    <property type="entry name" value="Peptidase_S8/S53_dom"/>
</dbReference>
<evidence type="ECO:0000256" key="2">
    <source>
        <dbReference type="ARBA" id="ARBA00022670"/>
    </source>
</evidence>
<keyword evidence="5" id="KW-0720">Serine protease</keyword>
<keyword evidence="11" id="KW-1185">Reference proteome</keyword>
<evidence type="ECO:0000256" key="7">
    <source>
        <dbReference type="ARBA" id="ARBA00023145"/>
    </source>
</evidence>
<dbReference type="InterPro" id="IPR036852">
    <property type="entry name" value="Peptidase_S8/S53_dom_sf"/>
</dbReference>
<dbReference type="GO" id="GO:0008240">
    <property type="term" value="F:tripeptidyl-peptidase activity"/>
    <property type="evidence" value="ECO:0007669"/>
    <property type="project" value="TreeGrafter"/>
</dbReference>
<dbReference type="SUPFAM" id="SSF52743">
    <property type="entry name" value="Subtilisin-like"/>
    <property type="match status" value="1"/>
</dbReference>
<dbReference type="OrthoDB" id="3480681at2"/>
<comment type="caution">
    <text evidence="10">The sequence shown here is derived from an EMBL/GenBank/DDBJ whole genome shotgun (WGS) entry which is preliminary data.</text>
</comment>
<keyword evidence="4" id="KW-0378">Hydrolase</keyword>
<dbReference type="SUPFAM" id="SSF54897">
    <property type="entry name" value="Protease propeptides/inhibitors"/>
    <property type="match status" value="1"/>
</dbReference>
<keyword evidence="2" id="KW-0645">Protease</keyword>
<accession>A0A5A5TCW6</accession>
<evidence type="ECO:0000313" key="10">
    <source>
        <dbReference type="EMBL" id="GCF09187.1"/>
    </source>
</evidence>
<evidence type="ECO:0000256" key="5">
    <source>
        <dbReference type="ARBA" id="ARBA00022825"/>
    </source>
</evidence>
<dbReference type="GO" id="GO:0006508">
    <property type="term" value="P:proteolysis"/>
    <property type="evidence" value="ECO:0007669"/>
    <property type="project" value="UniProtKB-KW"/>
</dbReference>
<evidence type="ECO:0000256" key="4">
    <source>
        <dbReference type="ARBA" id="ARBA00022801"/>
    </source>
</evidence>
<keyword evidence="3" id="KW-0479">Metal-binding</keyword>
<evidence type="ECO:0000256" key="8">
    <source>
        <dbReference type="SAM" id="MobiDB-lite"/>
    </source>
</evidence>
<evidence type="ECO:0000256" key="6">
    <source>
        <dbReference type="ARBA" id="ARBA00022837"/>
    </source>
</evidence>
<evidence type="ECO:0000256" key="1">
    <source>
        <dbReference type="ARBA" id="ARBA00001913"/>
    </source>
</evidence>
<dbReference type="CDD" id="cd04056">
    <property type="entry name" value="Peptidases_S53"/>
    <property type="match status" value="1"/>
</dbReference>
<dbReference type="InterPro" id="IPR015366">
    <property type="entry name" value="S53_propep"/>
</dbReference>
<feature type="domain" description="Peptidase S53" evidence="9">
    <location>
        <begin position="224"/>
        <end position="584"/>
    </location>
</feature>
<dbReference type="PANTHER" id="PTHR14218:SF15">
    <property type="entry name" value="TRIPEPTIDYL-PEPTIDASE 1"/>
    <property type="match status" value="1"/>
</dbReference>
<dbReference type="GO" id="GO:0046872">
    <property type="term" value="F:metal ion binding"/>
    <property type="evidence" value="ECO:0007669"/>
    <property type="project" value="UniProtKB-KW"/>
</dbReference>
<evidence type="ECO:0000259" key="9">
    <source>
        <dbReference type="PROSITE" id="PS51695"/>
    </source>
</evidence>
<dbReference type="SMART" id="SM00944">
    <property type="entry name" value="Pro-kuma_activ"/>
    <property type="match status" value="1"/>
</dbReference>
<dbReference type="Pfam" id="PF09286">
    <property type="entry name" value="Pro-kuma_activ"/>
    <property type="match status" value="1"/>
</dbReference>
<dbReference type="Proteomes" id="UP000322530">
    <property type="component" value="Unassembled WGS sequence"/>
</dbReference>
<feature type="region of interest" description="Disordered" evidence="8">
    <location>
        <begin position="457"/>
        <end position="476"/>
    </location>
</feature>
<protein>
    <submittedName>
        <fullName evidence="10">Pseudomonapepsin</fullName>
    </submittedName>
</protein>
<evidence type="ECO:0000256" key="3">
    <source>
        <dbReference type="ARBA" id="ARBA00022723"/>
    </source>
</evidence>
<comment type="cofactor">
    <cofactor evidence="1">
        <name>Ca(2+)</name>
        <dbReference type="ChEBI" id="CHEBI:29108"/>
    </cofactor>
</comment>